<organism evidence="1 2">
    <name type="scientific">Marasmiellus scandens</name>
    <dbReference type="NCBI Taxonomy" id="2682957"/>
    <lineage>
        <taxon>Eukaryota</taxon>
        <taxon>Fungi</taxon>
        <taxon>Dikarya</taxon>
        <taxon>Basidiomycota</taxon>
        <taxon>Agaricomycotina</taxon>
        <taxon>Agaricomycetes</taxon>
        <taxon>Agaricomycetidae</taxon>
        <taxon>Agaricales</taxon>
        <taxon>Marasmiineae</taxon>
        <taxon>Omphalotaceae</taxon>
        <taxon>Marasmiellus</taxon>
    </lineage>
</organism>
<dbReference type="Proteomes" id="UP001498398">
    <property type="component" value="Unassembled WGS sequence"/>
</dbReference>
<proteinExistence type="predicted"/>
<evidence type="ECO:0008006" key="3">
    <source>
        <dbReference type="Google" id="ProtNLM"/>
    </source>
</evidence>
<comment type="caution">
    <text evidence="1">The sequence shown here is derived from an EMBL/GenBank/DDBJ whole genome shotgun (WGS) entry which is preliminary data.</text>
</comment>
<dbReference type="EMBL" id="JBANRG010000084">
    <property type="protein sequence ID" value="KAK7437595.1"/>
    <property type="molecule type" value="Genomic_DNA"/>
</dbReference>
<name>A0ABR1IT41_9AGAR</name>
<dbReference type="SUPFAM" id="SSF52266">
    <property type="entry name" value="SGNH hydrolase"/>
    <property type="match status" value="1"/>
</dbReference>
<gene>
    <name evidence="1" type="ORF">VKT23_018493</name>
</gene>
<evidence type="ECO:0000313" key="1">
    <source>
        <dbReference type="EMBL" id="KAK7437595.1"/>
    </source>
</evidence>
<dbReference type="Gene3D" id="3.40.50.1110">
    <property type="entry name" value="SGNH hydrolase"/>
    <property type="match status" value="1"/>
</dbReference>
<dbReference type="InterPro" id="IPR036514">
    <property type="entry name" value="SGNH_hydro_sf"/>
</dbReference>
<reference evidence="1 2" key="1">
    <citation type="submission" date="2024-01" db="EMBL/GenBank/DDBJ databases">
        <title>A draft genome for the cacao thread blight pathogen Marasmiellus scandens.</title>
        <authorList>
            <person name="Baruah I.K."/>
            <person name="Leung J."/>
            <person name="Bukari Y."/>
            <person name="Amoako-Attah I."/>
            <person name="Meinhardt L.W."/>
            <person name="Bailey B.A."/>
            <person name="Cohen S.P."/>
        </authorList>
    </citation>
    <scope>NUCLEOTIDE SEQUENCE [LARGE SCALE GENOMIC DNA]</scope>
    <source>
        <strain evidence="1 2">GH-19</strain>
    </source>
</reference>
<protein>
    <recommendedName>
        <fullName evidence="3">SGNH hydrolase-type esterase domain-containing protein</fullName>
    </recommendedName>
</protein>
<sequence length="253" mass="28250">MSSVQVLNTQYVQLHDDYGPKSLTLIGNLSVPLYDNAIGATTSNTVVQGFTGPSSTIAVPSIDEQVAKFLKSPPESFATDHPLFVFLGRANDVIFNPNVTASQSFQALMASKTNLEAAYPSAHFLFLSYPDLSHIPYDFYLSGLAQRELGTFSKELRQLYMDMTVDNVRNPNANSQHVDLGGLFEEWDYYGEPQEYGFSLLGSYRSCLVGVYQETDHVTLCENPDEMVFWDEFHPSTHAHSWIARKVLDALKA</sequence>
<keyword evidence="2" id="KW-1185">Reference proteome</keyword>
<evidence type="ECO:0000313" key="2">
    <source>
        <dbReference type="Proteomes" id="UP001498398"/>
    </source>
</evidence>
<dbReference type="Pfam" id="PF00657">
    <property type="entry name" value="Lipase_GDSL"/>
    <property type="match status" value="1"/>
</dbReference>
<dbReference type="InterPro" id="IPR001087">
    <property type="entry name" value="GDSL"/>
</dbReference>
<accession>A0ABR1IT41</accession>